<evidence type="ECO:0000313" key="2">
    <source>
        <dbReference type="EMBL" id="MDB8739027.1"/>
    </source>
</evidence>
<comment type="caution">
    <text evidence="2">The sequence shown here is derived from an EMBL/GenBank/DDBJ whole genome shotgun (WGS) entry which is preliminary data.</text>
</comment>
<name>A0AB35J3G5_MEDGN</name>
<gene>
    <name evidence="2" type="ORF">PNU63_09635</name>
</gene>
<dbReference type="RefSeq" id="WP_118633357.1">
    <property type="nucleotide sequence ID" value="NZ_JAQMLO010000008.1"/>
</dbReference>
<reference evidence="2" key="1">
    <citation type="submission" date="2023-01" db="EMBL/GenBank/DDBJ databases">
        <title>Human gut microbiome strain richness.</title>
        <authorList>
            <person name="Chen-Liaw A."/>
        </authorList>
    </citation>
    <scope>NUCLEOTIDE SEQUENCE</scope>
    <source>
        <strain evidence="2">1001217st1_A9_1001217B_191108</strain>
    </source>
</reference>
<proteinExistence type="predicted"/>
<evidence type="ECO:0000256" key="1">
    <source>
        <dbReference type="SAM" id="Phobius"/>
    </source>
</evidence>
<sequence>MSFIEWFLSNWYANCFTIITVVLSGLISLIISAVYYRKGNRNNLRMAVIHPIIRLLQDAYSRKNYDKLNEIAKDYSTRYLTKTEEQKLNSLLMAYKEVSTYNDISVNADILFSYFEYTLKKNQINPKPVPIEYEGEVVYGSYPPDLFYLSQDLEKVLRRYDPNFEPDECKDAIISLYEHYCKEYYTSDRIKYFDDYTLREVLKKSEIRAKWDKKFDVAKEAKEQFLKLKIAQ</sequence>
<evidence type="ECO:0008006" key="4">
    <source>
        <dbReference type="Google" id="ProtNLM"/>
    </source>
</evidence>
<dbReference type="Proteomes" id="UP001211731">
    <property type="component" value="Unassembled WGS sequence"/>
</dbReference>
<organism evidence="2 3">
    <name type="scientific">Mediterraneibacter gnavus</name>
    <name type="common">Ruminococcus gnavus</name>
    <dbReference type="NCBI Taxonomy" id="33038"/>
    <lineage>
        <taxon>Bacteria</taxon>
        <taxon>Bacillati</taxon>
        <taxon>Bacillota</taxon>
        <taxon>Clostridia</taxon>
        <taxon>Lachnospirales</taxon>
        <taxon>Lachnospiraceae</taxon>
        <taxon>Mediterraneibacter</taxon>
    </lineage>
</organism>
<feature type="transmembrane region" description="Helical" evidence="1">
    <location>
        <begin position="16"/>
        <end position="36"/>
    </location>
</feature>
<accession>A0AB35J3G5</accession>
<keyword evidence="1" id="KW-1133">Transmembrane helix</keyword>
<dbReference type="AlphaFoldDB" id="A0AB35J3G5"/>
<dbReference type="EMBL" id="JAQMLR010000008">
    <property type="protein sequence ID" value="MDB8739027.1"/>
    <property type="molecule type" value="Genomic_DNA"/>
</dbReference>
<keyword evidence="1" id="KW-0812">Transmembrane</keyword>
<keyword evidence="1" id="KW-0472">Membrane</keyword>
<evidence type="ECO:0000313" key="3">
    <source>
        <dbReference type="Proteomes" id="UP001211731"/>
    </source>
</evidence>
<protein>
    <recommendedName>
        <fullName evidence="4">DUF4760 domain-containing protein</fullName>
    </recommendedName>
</protein>